<dbReference type="Proteomes" id="UP000593802">
    <property type="component" value="Chromosome"/>
</dbReference>
<dbReference type="KEGG" id="eff:skT53_21460"/>
<dbReference type="Gene3D" id="1.20.120.330">
    <property type="entry name" value="Nucleotidyltransferases domain 2"/>
    <property type="match status" value="1"/>
</dbReference>
<evidence type="ECO:0000313" key="2">
    <source>
        <dbReference type="Proteomes" id="UP000593802"/>
    </source>
</evidence>
<reference evidence="1 2" key="1">
    <citation type="submission" date="2020-08" db="EMBL/GenBank/DDBJ databases">
        <title>Complete Genome Sequence of Effusibacillus dendaii Strain skT53, Isolated from Farmland soil.</title>
        <authorList>
            <person name="Konishi T."/>
            <person name="Kawasaki H."/>
        </authorList>
    </citation>
    <scope>NUCLEOTIDE SEQUENCE [LARGE SCALE GENOMIC DNA]</scope>
    <source>
        <strain evidence="2">skT53</strain>
    </source>
</reference>
<keyword evidence="2" id="KW-1185">Reference proteome</keyword>
<dbReference type="RefSeq" id="WP_200756867.1">
    <property type="nucleotide sequence ID" value="NZ_AP023366.1"/>
</dbReference>
<protein>
    <submittedName>
        <fullName evidence="1">Nucleotidyltransferase</fullName>
    </submittedName>
</protein>
<proteinExistence type="predicted"/>
<dbReference type="SUPFAM" id="SSF81593">
    <property type="entry name" value="Nucleotidyltransferase substrate binding subunit/domain"/>
    <property type="match status" value="1"/>
</dbReference>
<dbReference type="InterPro" id="IPR010235">
    <property type="entry name" value="HepT"/>
</dbReference>
<keyword evidence="1" id="KW-0808">Transferase</keyword>
<organism evidence="1 2">
    <name type="scientific">Effusibacillus dendaii</name>
    <dbReference type="NCBI Taxonomy" id="2743772"/>
    <lineage>
        <taxon>Bacteria</taxon>
        <taxon>Bacillati</taxon>
        <taxon>Bacillota</taxon>
        <taxon>Bacilli</taxon>
        <taxon>Bacillales</taxon>
        <taxon>Alicyclobacillaceae</taxon>
        <taxon>Effusibacillus</taxon>
    </lineage>
</organism>
<dbReference type="Pfam" id="PF08780">
    <property type="entry name" value="NTase_sub_bind"/>
    <property type="match status" value="1"/>
</dbReference>
<dbReference type="GO" id="GO:0016740">
    <property type="term" value="F:transferase activity"/>
    <property type="evidence" value="ECO:0007669"/>
    <property type="project" value="UniProtKB-KW"/>
</dbReference>
<dbReference type="NCBIfam" id="TIGR01987">
    <property type="entry name" value="HI0074"/>
    <property type="match status" value="1"/>
</dbReference>
<accession>A0A7I8DH77</accession>
<dbReference type="AlphaFoldDB" id="A0A7I8DH77"/>
<dbReference type="EMBL" id="AP023366">
    <property type="protein sequence ID" value="BCJ87161.1"/>
    <property type="molecule type" value="Genomic_DNA"/>
</dbReference>
<gene>
    <name evidence="1" type="ORF">skT53_21460</name>
</gene>
<name>A0A7I8DH77_9BACL</name>
<sequence>MKDPKSIQSLHNLGNALQRLREALEVPEDSILAVDGTIQRFEFAIELYWKTLKRLLAQEGVHTNTPRETLQHAFQVHWLEDETAWLQMLRDRNETSHVYDEATAVRIYRHIKQYFPEMERTYTFLLQRFEESD</sequence>
<evidence type="ECO:0000313" key="1">
    <source>
        <dbReference type="EMBL" id="BCJ87161.1"/>
    </source>
</evidence>